<accession>A0A842HNH0</accession>
<dbReference type="AlphaFoldDB" id="A0A842HNH0"/>
<name>A0A842HNH0_9BURK</name>
<dbReference type="EMBL" id="JACJUU010000004">
    <property type="protein sequence ID" value="MBC2769833.1"/>
    <property type="molecule type" value="Genomic_DNA"/>
</dbReference>
<dbReference type="InterPro" id="IPR010344">
    <property type="entry name" value="YbjH"/>
</dbReference>
<evidence type="ECO:0000313" key="1">
    <source>
        <dbReference type="EMBL" id="MBC2769833.1"/>
    </source>
</evidence>
<sequence>MRSTLTVGRLPFLGFSLLAIFLLLVALGAAQRAAASESPTSLGLTGLINMPSGRMAEDGMLYMGFSRSAPYGAAYGVMQALPGLQVSGRYTRISGVQGFQNNTDYGSYKDKAFGFKLRLLPENAFGLGWMPEVSVGAEDIHGTALFRSEFIAATKRVDLGVLGNVDATVGYGRKRIDGPYAGLRYRHKSLPSWALVAEYDRTAYNRDPFAASTGLSNRKPGRLGVGLEYTWGALTLQATRNQDQYGFNLSLALPLQGTRSFVPNINEAGPFAGGAWASAAPRPTAAQWETDRQFRQNLLVALHQEGLRNVRVAWHNGVMSLSVSSNRYRYASRGVGRAARIAMAYAPFETQTLEITWETRGVAGMTWTFFDVPTLQRYFMGTATRSELAHAVTLSYANPNGRFEASRRNDLNAMLDELAFQQSAGTNFDWGLARVQFDTHDQTSFTLAPSFSSILNDPSGIFKYDLGLTAALDVNLGQGLWFEGAVRASVLETISDISQQSNSTLPHVRSDAPLYRQASRYKLDRLLLNQLWHPSQRVYTRASFGLYEEMFGGFGAQALYLSGGRWAADVSVDILRQRNYKGTGFLSYRTHQIMASGHYRLPWVDGLTATVRAGRFLAGDLGARFELTRTFKSGLEVGVWYTHTNGNDITSPGSPGNPYQDKGVFVRIPLGTLLTNDSGASASFSLSPWNRDVGRMVNSPADLYQMAEKGWLENARDGDGLRGISDIPPEDTP</sequence>
<protein>
    <submittedName>
        <fullName evidence="1">YjbH domain-containing protein</fullName>
    </submittedName>
</protein>
<evidence type="ECO:0000313" key="2">
    <source>
        <dbReference type="Proteomes" id="UP000545386"/>
    </source>
</evidence>
<dbReference type="Proteomes" id="UP000545386">
    <property type="component" value="Unassembled WGS sequence"/>
</dbReference>
<organism evidence="1 2">
    <name type="scientific">Pusillimonas minor</name>
    <dbReference type="NCBI Taxonomy" id="2697024"/>
    <lineage>
        <taxon>Bacteria</taxon>
        <taxon>Pseudomonadati</taxon>
        <taxon>Pseudomonadota</taxon>
        <taxon>Betaproteobacteria</taxon>
        <taxon>Burkholderiales</taxon>
        <taxon>Alcaligenaceae</taxon>
        <taxon>Pusillimonas</taxon>
    </lineage>
</organism>
<comment type="caution">
    <text evidence="1">The sequence shown here is derived from an EMBL/GenBank/DDBJ whole genome shotgun (WGS) entry which is preliminary data.</text>
</comment>
<dbReference type="RefSeq" id="WP_185779541.1">
    <property type="nucleotide sequence ID" value="NZ_JACJUU010000004.1"/>
</dbReference>
<gene>
    <name evidence="1" type="ORF">GTU67_07890</name>
</gene>
<dbReference type="Pfam" id="PF06082">
    <property type="entry name" value="YjbH"/>
    <property type="match status" value="2"/>
</dbReference>
<reference evidence="1 2" key="1">
    <citation type="submission" date="2020-08" db="EMBL/GenBank/DDBJ databases">
        <title>Paraeoetvoesia sp. YC-7-48 draft genome sequence.</title>
        <authorList>
            <person name="Yao L."/>
        </authorList>
    </citation>
    <scope>NUCLEOTIDE SEQUENCE [LARGE SCALE GENOMIC DNA]</scope>
    <source>
        <strain evidence="2">YC-7-48</strain>
    </source>
</reference>
<proteinExistence type="predicted"/>
<keyword evidence="2" id="KW-1185">Reference proteome</keyword>